<organism evidence="2 3">
    <name type="scientific">Eumeta variegata</name>
    <name type="common">Bagworm moth</name>
    <name type="synonym">Eumeta japonica</name>
    <dbReference type="NCBI Taxonomy" id="151549"/>
    <lineage>
        <taxon>Eukaryota</taxon>
        <taxon>Metazoa</taxon>
        <taxon>Ecdysozoa</taxon>
        <taxon>Arthropoda</taxon>
        <taxon>Hexapoda</taxon>
        <taxon>Insecta</taxon>
        <taxon>Pterygota</taxon>
        <taxon>Neoptera</taxon>
        <taxon>Endopterygota</taxon>
        <taxon>Lepidoptera</taxon>
        <taxon>Glossata</taxon>
        <taxon>Ditrysia</taxon>
        <taxon>Tineoidea</taxon>
        <taxon>Psychidae</taxon>
        <taxon>Oiketicinae</taxon>
        <taxon>Eumeta</taxon>
    </lineage>
</organism>
<evidence type="ECO:0000256" key="1">
    <source>
        <dbReference type="SAM" id="MobiDB-lite"/>
    </source>
</evidence>
<dbReference type="AlphaFoldDB" id="A0A4C1X6W3"/>
<protein>
    <submittedName>
        <fullName evidence="2">Uncharacterized protein</fullName>
    </submittedName>
</protein>
<feature type="region of interest" description="Disordered" evidence="1">
    <location>
        <begin position="178"/>
        <end position="199"/>
    </location>
</feature>
<evidence type="ECO:0000313" key="3">
    <source>
        <dbReference type="Proteomes" id="UP000299102"/>
    </source>
</evidence>
<gene>
    <name evidence="2" type="ORF">EVAR_40636_1</name>
</gene>
<feature type="compositionally biased region" description="Polar residues" evidence="1">
    <location>
        <begin position="190"/>
        <end position="199"/>
    </location>
</feature>
<evidence type="ECO:0000313" key="2">
    <source>
        <dbReference type="EMBL" id="GBP58094.1"/>
    </source>
</evidence>
<reference evidence="2 3" key="1">
    <citation type="journal article" date="2019" name="Commun. Biol.">
        <title>The bagworm genome reveals a unique fibroin gene that provides high tensile strength.</title>
        <authorList>
            <person name="Kono N."/>
            <person name="Nakamura H."/>
            <person name="Ohtoshi R."/>
            <person name="Tomita M."/>
            <person name="Numata K."/>
            <person name="Arakawa K."/>
        </authorList>
    </citation>
    <scope>NUCLEOTIDE SEQUENCE [LARGE SCALE GENOMIC DNA]</scope>
</reference>
<dbReference type="Proteomes" id="UP000299102">
    <property type="component" value="Unassembled WGS sequence"/>
</dbReference>
<accession>A0A4C1X6W3</accession>
<keyword evidence="3" id="KW-1185">Reference proteome</keyword>
<proteinExistence type="predicted"/>
<dbReference type="EMBL" id="BGZK01000727">
    <property type="protein sequence ID" value="GBP58094.1"/>
    <property type="molecule type" value="Genomic_DNA"/>
</dbReference>
<feature type="region of interest" description="Disordered" evidence="1">
    <location>
        <begin position="75"/>
        <end position="113"/>
    </location>
</feature>
<comment type="caution">
    <text evidence="2">The sequence shown here is derived from an EMBL/GenBank/DDBJ whole genome shotgun (WGS) entry which is preliminary data.</text>
</comment>
<name>A0A4C1X6W3_EUMVA</name>
<sequence length="199" mass="22782">MLTYHRCEINTNNCNHCEFSDVTSTHLKRITKSYDPAAPRRAVSLIPSIRYRSERENRGLTLKIHRYKSPVQWSRASVTSRRRSKVGHTDGPRGARGRRARPGAHTNYIDPGSVHPRPLSVSAVAFTVRYRGIGRNTRTMLARSNIRYYFPRHKINSFIFYIVRSRCEPQSTFDRDLDIDSAFDPDPNAAPNSCTESTA</sequence>